<dbReference type="PANTHER" id="PTHR47307">
    <property type="entry name" value="GLUTATHIONE-REGULATED POTASSIUM-EFFLUX SYSTEM ANCILLARY PROTEIN KEFG"/>
    <property type="match status" value="1"/>
</dbReference>
<evidence type="ECO:0000313" key="4">
    <source>
        <dbReference type="Proteomes" id="UP000027584"/>
    </source>
</evidence>
<evidence type="ECO:0000259" key="2">
    <source>
        <dbReference type="Pfam" id="PF02525"/>
    </source>
</evidence>
<dbReference type="InterPro" id="IPR003680">
    <property type="entry name" value="Flavodoxin_fold"/>
</dbReference>
<organism evidence="3 4">
    <name type="scientific">Streptococcus gallolyticus</name>
    <dbReference type="NCBI Taxonomy" id="315405"/>
    <lineage>
        <taxon>Bacteria</taxon>
        <taxon>Bacillati</taxon>
        <taxon>Bacillota</taxon>
        <taxon>Bacilli</taxon>
        <taxon>Lactobacillales</taxon>
        <taxon>Streptococcaceae</taxon>
        <taxon>Streptococcus</taxon>
    </lineage>
</organism>
<evidence type="ECO:0000256" key="1">
    <source>
        <dbReference type="ARBA" id="ARBA00023002"/>
    </source>
</evidence>
<proteinExistence type="predicted"/>
<dbReference type="AlphaFoldDB" id="A0A060RHX7"/>
<gene>
    <name evidence="3" type="ORF">BN963_SGAL_01784</name>
</gene>
<dbReference type="Gene3D" id="3.40.50.360">
    <property type="match status" value="1"/>
</dbReference>
<dbReference type="GO" id="GO:0009055">
    <property type="term" value="F:electron transfer activity"/>
    <property type="evidence" value="ECO:0007669"/>
    <property type="project" value="TreeGrafter"/>
</dbReference>
<reference evidence="3 4" key="2">
    <citation type="submission" date="2014-05" db="EMBL/GenBank/DDBJ databases">
        <title>Genome sequence of Streptococcus gallolyticus.</title>
        <authorList>
            <person name="Del Campo R."/>
        </authorList>
    </citation>
    <scope>NUCLEOTIDE SEQUENCE [LARGE SCALE GENOMIC DNA]</scope>
    <source>
        <strain evidence="3 4">LMG17956</strain>
    </source>
</reference>
<reference evidence="3 4" key="1">
    <citation type="submission" date="2014-02" db="EMBL/GenBank/DDBJ databases">
        <authorList>
            <person name="Manrique M."/>
        </authorList>
    </citation>
    <scope>NUCLEOTIDE SEQUENCE [LARGE SCALE GENOMIC DNA]</scope>
    <source>
        <strain evidence="3 4">LMG17956</strain>
    </source>
</reference>
<dbReference type="InterPro" id="IPR046980">
    <property type="entry name" value="KefG/KefF"/>
</dbReference>
<keyword evidence="1 3" id="KW-0560">Oxidoreductase</keyword>
<dbReference type="EC" id="1.6.99.-" evidence="3"/>
<comment type="caution">
    <text evidence="3">The sequence shown here is derived from an EMBL/GenBank/DDBJ whole genome shotgun (WGS) entry which is preliminary data.</text>
</comment>
<protein>
    <submittedName>
        <fullName evidence="3">Flavodoxin-like protein</fullName>
        <ecNumber evidence="3">1.6.99.-</ecNumber>
    </submittedName>
</protein>
<dbReference type="SUPFAM" id="SSF52218">
    <property type="entry name" value="Flavoproteins"/>
    <property type="match status" value="1"/>
</dbReference>
<dbReference type="PANTHER" id="PTHR47307:SF1">
    <property type="entry name" value="GLUTATHIONE-REGULATED POTASSIUM-EFFLUX SYSTEM ANCILLARY PROTEIN KEFG"/>
    <property type="match status" value="1"/>
</dbReference>
<name>A0A060RHX7_9STRE</name>
<accession>A0A060RHX7</accession>
<dbReference type="GO" id="GO:0003955">
    <property type="term" value="F:NAD(P)H dehydrogenase (quinone) activity"/>
    <property type="evidence" value="ECO:0007669"/>
    <property type="project" value="TreeGrafter"/>
</dbReference>
<dbReference type="Pfam" id="PF02525">
    <property type="entry name" value="Flavodoxin_2"/>
    <property type="match status" value="1"/>
</dbReference>
<dbReference type="GO" id="GO:0010181">
    <property type="term" value="F:FMN binding"/>
    <property type="evidence" value="ECO:0007669"/>
    <property type="project" value="TreeGrafter"/>
</dbReference>
<dbReference type="InterPro" id="IPR029039">
    <property type="entry name" value="Flavoprotein-like_sf"/>
</dbReference>
<feature type="domain" description="Flavodoxin-like fold" evidence="2">
    <location>
        <begin position="12"/>
        <end position="184"/>
    </location>
</feature>
<evidence type="ECO:0000313" key="3">
    <source>
        <dbReference type="EMBL" id="CDO18584.1"/>
    </source>
</evidence>
<sequence>MNERGITKKWQKQLVIAGHPYLTDDSVANVEILKGLEAGLDDVEVVRLIEEYPDFQIDIPKEQERLLAADTIVLQFPYFWYAMPSLLQRWMEEVFQFGFSHGTDDTKLVGKKLLVSLTTGAPKEMYAKDGFVGHEIEEFLAPIKVTAKMCGMNYLGHVETAGVSYTARTDETAIANMKKRAQRHAKDVIELVNAN</sequence>
<dbReference type="Proteomes" id="UP000027584">
    <property type="component" value="Unassembled WGS sequence"/>
</dbReference>
<dbReference type="EMBL" id="CCBC010000198">
    <property type="protein sequence ID" value="CDO18584.1"/>
    <property type="molecule type" value="Genomic_DNA"/>
</dbReference>